<keyword evidence="1" id="KW-1133">Transmembrane helix</keyword>
<protein>
    <submittedName>
        <fullName evidence="2">LPXTG cell wall anchor domain-containing protein</fullName>
    </submittedName>
</protein>
<sequence length="29" mass="2924">MTLYGVAGAAVLAAGAGTLLLAKRRRADH</sequence>
<dbReference type="NCBIfam" id="TIGR01167">
    <property type="entry name" value="LPXTG_anchor"/>
    <property type="match status" value="1"/>
</dbReference>
<evidence type="ECO:0000256" key="1">
    <source>
        <dbReference type="SAM" id="Phobius"/>
    </source>
</evidence>
<keyword evidence="3" id="KW-1185">Reference proteome</keyword>
<comment type="caution">
    <text evidence="2">The sequence shown here is derived from an EMBL/GenBank/DDBJ whole genome shotgun (WGS) entry which is preliminary data.</text>
</comment>
<dbReference type="RefSeq" id="WP_358354080.1">
    <property type="nucleotide sequence ID" value="NZ_JBEZFP010000034.1"/>
</dbReference>
<dbReference type="Proteomes" id="UP001551482">
    <property type="component" value="Unassembled WGS sequence"/>
</dbReference>
<evidence type="ECO:0000313" key="2">
    <source>
        <dbReference type="EMBL" id="MEU8134958.1"/>
    </source>
</evidence>
<proteinExistence type="predicted"/>
<organism evidence="2 3">
    <name type="scientific">Streptodolium elevatio</name>
    <dbReference type="NCBI Taxonomy" id="3157996"/>
    <lineage>
        <taxon>Bacteria</taxon>
        <taxon>Bacillati</taxon>
        <taxon>Actinomycetota</taxon>
        <taxon>Actinomycetes</taxon>
        <taxon>Kitasatosporales</taxon>
        <taxon>Streptomycetaceae</taxon>
        <taxon>Streptodolium</taxon>
    </lineage>
</organism>
<keyword evidence="1" id="KW-0812">Transmembrane</keyword>
<dbReference type="EMBL" id="JBEZFP010000034">
    <property type="protein sequence ID" value="MEU8134958.1"/>
    <property type="molecule type" value="Genomic_DNA"/>
</dbReference>
<feature type="transmembrane region" description="Helical" evidence="1">
    <location>
        <begin position="6"/>
        <end position="22"/>
    </location>
</feature>
<accession>A0ABV3DGR9</accession>
<name>A0ABV3DGR9_9ACTN</name>
<gene>
    <name evidence="2" type="ORF">AB0C36_15740</name>
</gene>
<evidence type="ECO:0000313" key="3">
    <source>
        <dbReference type="Proteomes" id="UP001551482"/>
    </source>
</evidence>
<keyword evidence="1" id="KW-0472">Membrane</keyword>
<reference evidence="2 3" key="1">
    <citation type="submission" date="2024-06" db="EMBL/GenBank/DDBJ databases">
        <title>The Natural Products Discovery Center: Release of the First 8490 Sequenced Strains for Exploring Actinobacteria Biosynthetic Diversity.</title>
        <authorList>
            <person name="Kalkreuter E."/>
            <person name="Kautsar S.A."/>
            <person name="Yang D."/>
            <person name="Bader C.D."/>
            <person name="Teijaro C.N."/>
            <person name="Fluegel L."/>
            <person name="Davis C.M."/>
            <person name="Simpson J.R."/>
            <person name="Lauterbach L."/>
            <person name="Steele A.D."/>
            <person name="Gui C."/>
            <person name="Meng S."/>
            <person name="Li G."/>
            <person name="Viehrig K."/>
            <person name="Ye F."/>
            <person name="Su P."/>
            <person name="Kiefer A.F."/>
            <person name="Nichols A."/>
            <person name="Cepeda A.J."/>
            <person name="Yan W."/>
            <person name="Fan B."/>
            <person name="Jiang Y."/>
            <person name="Adhikari A."/>
            <person name="Zheng C.-J."/>
            <person name="Schuster L."/>
            <person name="Cowan T.M."/>
            <person name="Smanski M.J."/>
            <person name="Chevrette M.G."/>
            <person name="De Carvalho L.P.S."/>
            <person name="Shen B."/>
        </authorList>
    </citation>
    <scope>NUCLEOTIDE SEQUENCE [LARGE SCALE GENOMIC DNA]</scope>
    <source>
        <strain evidence="2 3">NPDC048946</strain>
    </source>
</reference>